<evidence type="ECO:0000256" key="1">
    <source>
        <dbReference type="SAM" id="MobiDB-lite"/>
    </source>
</evidence>
<organism evidence="3 4">
    <name type="scientific">Candidatus Thiodictyon syntrophicum</name>
    <dbReference type="NCBI Taxonomy" id="1166950"/>
    <lineage>
        <taxon>Bacteria</taxon>
        <taxon>Pseudomonadati</taxon>
        <taxon>Pseudomonadota</taxon>
        <taxon>Gammaproteobacteria</taxon>
        <taxon>Chromatiales</taxon>
        <taxon>Chromatiaceae</taxon>
        <taxon>Thiodictyon</taxon>
    </lineage>
</organism>
<dbReference type="AlphaFoldDB" id="A0A2K8U307"/>
<dbReference type="Gene3D" id="3.90.1580.10">
    <property type="entry name" value="paralog of FGE (formylglycine-generating enzyme)"/>
    <property type="match status" value="1"/>
</dbReference>
<sequence length="289" mass="32723">MPLYNSRTAPTVCWDPFRRLRVTLERTWFSTSTPQCRWTATGSCSSSHSCWAWIAGTIQASAGPFCWTPFGARNGSIGCTGRVRAKRPPWNWSYSFPAYPVTYAQYRAFLDAADGYQDARWWVGLTQASEPGRQQRPYASYPADHVSWHDATAFCRWLSARLGHEVRLPDEWEWQWAAKSARHWGSEWRDGVANTYEAGIGRTTAVGVYPGGRSRQGVYDLCGNVREWCRNQYSQRQDRRPAKTGSRVVRGGSWSGTRHEARAGDRSGVGPHGRYDDLGLRVLCVPPIH</sequence>
<dbReference type="GO" id="GO:0120147">
    <property type="term" value="F:formylglycine-generating oxidase activity"/>
    <property type="evidence" value="ECO:0007669"/>
    <property type="project" value="TreeGrafter"/>
</dbReference>
<reference evidence="3 4" key="1">
    <citation type="submission" date="2017-03" db="EMBL/GenBank/DDBJ databases">
        <title>Complete genome sequence of Candidatus 'Thiodictyon syntrophicum' sp. nov. strain Cad16T, a photolithoautotroph purple sulfur bacterium isolated from an alpine meromictic lake.</title>
        <authorList>
            <person name="Luedin S.M."/>
            <person name="Pothier J.F."/>
            <person name="Danza F."/>
            <person name="Storelli N."/>
            <person name="Wittwer M."/>
            <person name="Tonolla M."/>
        </authorList>
    </citation>
    <scope>NUCLEOTIDE SEQUENCE [LARGE SCALE GENOMIC DNA]</scope>
    <source>
        <strain evidence="3 4">Cad16T</strain>
    </source>
</reference>
<dbReference type="EMBL" id="CP020370">
    <property type="protein sequence ID" value="AUB79799.1"/>
    <property type="molecule type" value="Genomic_DNA"/>
</dbReference>
<feature type="compositionally biased region" description="Low complexity" evidence="1">
    <location>
        <begin position="244"/>
        <end position="256"/>
    </location>
</feature>
<proteinExistence type="predicted"/>
<dbReference type="KEGG" id="tsy:THSYN_01695"/>
<accession>A0A2K8U307</accession>
<dbReference type="InterPro" id="IPR051043">
    <property type="entry name" value="Sulfatase_Mod_Factor_Kinase"/>
</dbReference>
<dbReference type="InterPro" id="IPR016187">
    <property type="entry name" value="CTDL_fold"/>
</dbReference>
<feature type="domain" description="Sulfatase-modifying factor enzyme-like" evidence="2">
    <location>
        <begin position="94"/>
        <end position="282"/>
    </location>
</feature>
<evidence type="ECO:0000259" key="2">
    <source>
        <dbReference type="Pfam" id="PF03781"/>
    </source>
</evidence>
<feature type="region of interest" description="Disordered" evidence="1">
    <location>
        <begin position="234"/>
        <end position="271"/>
    </location>
</feature>
<dbReference type="Proteomes" id="UP000232638">
    <property type="component" value="Chromosome"/>
</dbReference>
<evidence type="ECO:0000313" key="4">
    <source>
        <dbReference type="Proteomes" id="UP000232638"/>
    </source>
</evidence>
<protein>
    <recommendedName>
        <fullName evidence="2">Sulfatase-modifying factor enzyme-like domain-containing protein</fullName>
    </recommendedName>
</protein>
<dbReference type="InterPro" id="IPR042095">
    <property type="entry name" value="SUMF_sf"/>
</dbReference>
<dbReference type="PANTHER" id="PTHR23150:SF19">
    <property type="entry name" value="FORMYLGLYCINE-GENERATING ENZYME"/>
    <property type="match status" value="1"/>
</dbReference>
<dbReference type="Pfam" id="PF03781">
    <property type="entry name" value="FGE-sulfatase"/>
    <property type="match status" value="1"/>
</dbReference>
<dbReference type="PANTHER" id="PTHR23150">
    <property type="entry name" value="SULFATASE MODIFYING FACTOR 1, 2"/>
    <property type="match status" value="1"/>
</dbReference>
<dbReference type="SUPFAM" id="SSF56436">
    <property type="entry name" value="C-type lectin-like"/>
    <property type="match status" value="1"/>
</dbReference>
<gene>
    <name evidence="3" type="ORF">THSYN_01695</name>
</gene>
<dbReference type="InterPro" id="IPR005532">
    <property type="entry name" value="SUMF_dom"/>
</dbReference>
<evidence type="ECO:0000313" key="3">
    <source>
        <dbReference type="EMBL" id="AUB79799.1"/>
    </source>
</evidence>
<name>A0A2K8U307_9GAMM</name>
<keyword evidence="4" id="KW-1185">Reference proteome</keyword>